<dbReference type="RefSeq" id="WP_093554953.1">
    <property type="nucleotide sequence ID" value="NZ_FPBO01000005.1"/>
</dbReference>
<evidence type="ECO:0000313" key="3">
    <source>
        <dbReference type="EMBL" id="SFU58602.1"/>
    </source>
</evidence>
<feature type="domain" description="Ice-binding protein C-terminal" evidence="2">
    <location>
        <begin position="284"/>
        <end position="305"/>
    </location>
</feature>
<dbReference type="OrthoDB" id="8771809at2"/>
<dbReference type="NCBIfam" id="NF041538">
    <property type="entry name" value="PEP_EDSA_1"/>
    <property type="match status" value="1"/>
</dbReference>
<dbReference type="STRING" id="1035707.SAMN05216552_1005178"/>
<keyword evidence="4" id="KW-1185">Reference proteome</keyword>
<evidence type="ECO:0000313" key="4">
    <source>
        <dbReference type="Proteomes" id="UP000199391"/>
    </source>
</evidence>
<dbReference type="InterPro" id="IPR013424">
    <property type="entry name" value="Ice-binding_C"/>
</dbReference>
<gene>
    <name evidence="3" type="ORF">SAMN05216552_1005178</name>
</gene>
<dbReference type="InterPro" id="IPR048213">
    <property type="entry name" value="EDSA_1-like"/>
</dbReference>
<protein>
    <submittedName>
        <fullName evidence="3">PEP-CTERM protein-sorting domain-containing protein</fullName>
    </submittedName>
</protein>
<reference evidence="4" key="1">
    <citation type="submission" date="2016-10" db="EMBL/GenBank/DDBJ databases">
        <authorList>
            <person name="Varghese N."/>
            <person name="Submissions S."/>
        </authorList>
    </citation>
    <scope>NUCLEOTIDE SEQUENCE [LARGE SCALE GENOMIC DNA]</scope>
    <source>
        <strain evidence="4">CGMCC 1.11014</strain>
    </source>
</reference>
<dbReference type="NCBIfam" id="TIGR02595">
    <property type="entry name" value="PEP_CTERM"/>
    <property type="match status" value="1"/>
</dbReference>
<feature type="signal peptide" evidence="1">
    <location>
        <begin position="1"/>
        <end position="26"/>
    </location>
</feature>
<sequence>MQTTKKAYLLTALAASLGFAAVPAQAATFASSILNITNFRLLHANGTAYSVGDFSTLAGNNNAHATAELNNVFDNGADTRSITAAVAPNVAHQCVGACFPLAEDNFAPIAGLPPVTTTYGYADQRLTGAAIRVGATPAGANASTRADASTSVNAVAAGNSDVGTSTTFAFTMGAADDTMTVSFTGNPYTRALVTPGAGAVSDANARLSWSLNIINMTTHASVLNYAPDALNSLSAVSATHAAPDNVVYAPGATLFSAVSGLLKANQTYQITIQHNSFANATQNVPEPATLTVMAAGLMGIALVRRRRAG</sequence>
<accession>A0A1I7HDB0</accession>
<keyword evidence="1" id="KW-0732">Signal</keyword>
<dbReference type="Proteomes" id="UP000199391">
    <property type="component" value="Unassembled WGS sequence"/>
</dbReference>
<organism evidence="3 4">
    <name type="scientific">Pseudoduganella namucuonensis</name>
    <dbReference type="NCBI Taxonomy" id="1035707"/>
    <lineage>
        <taxon>Bacteria</taxon>
        <taxon>Pseudomonadati</taxon>
        <taxon>Pseudomonadota</taxon>
        <taxon>Betaproteobacteria</taxon>
        <taxon>Burkholderiales</taxon>
        <taxon>Oxalobacteraceae</taxon>
        <taxon>Telluria group</taxon>
        <taxon>Pseudoduganella</taxon>
    </lineage>
</organism>
<name>A0A1I7HDB0_9BURK</name>
<proteinExistence type="predicted"/>
<evidence type="ECO:0000259" key="2">
    <source>
        <dbReference type="Pfam" id="PF07589"/>
    </source>
</evidence>
<feature type="chain" id="PRO_5011527868" evidence="1">
    <location>
        <begin position="27"/>
        <end position="309"/>
    </location>
</feature>
<dbReference type="EMBL" id="FPBO01000005">
    <property type="protein sequence ID" value="SFU58602.1"/>
    <property type="molecule type" value="Genomic_DNA"/>
</dbReference>
<dbReference type="Pfam" id="PF07589">
    <property type="entry name" value="PEP-CTERM"/>
    <property type="match status" value="1"/>
</dbReference>
<evidence type="ECO:0000256" key="1">
    <source>
        <dbReference type="SAM" id="SignalP"/>
    </source>
</evidence>
<dbReference type="AlphaFoldDB" id="A0A1I7HDB0"/>